<dbReference type="CDD" id="cd03396">
    <property type="entry name" value="PAP2_like_6"/>
    <property type="match status" value="1"/>
</dbReference>
<dbReference type="Pfam" id="PF01569">
    <property type="entry name" value="PAP2"/>
    <property type="match status" value="1"/>
</dbReference>
<comment type="caution">
    <text evidence="3">The sequence shown here is derived from an EMBL/GenBank/DDBJ whole genome shotgun (WGS) entry which is preliminary data.</text>
</comment>
<evidence type="ECO:0000259" key="2">
    <source>
        <dbReference type="SMART" id="SM00014"/>
    </source>
</evidence>
<feature type="transmembrane region" description="Helical" evidence="1">
    <location>
        <begin position="6"/>
        <end position="29"/>
    </location>
</feature>
<dbReference type="Gene3D" id="1.20.144.10">
    <property type="entry name" value="Phosphatidic acid phosphatase type 2/haloperoxidase"/>
    <property type="match status" value="1"/>
</dbReference>
<sequence>MQSSLFIWGVPPFLLLLVLAVFPELDLWVSASLHDPTVGFFWATMPICRVLYASVEWLVPIWIGLCVFALGVAAARKRSVFTLKWRAWLFLILSLAIGPGLIVNTIFKDHWGRPRPDMIREFGGEASFDPFWKPSSACDQNCSFPSGHASMAFYTMSPGFVLPRHRRRIFLAGCGYGLSVSVVRMAQGGHFLSDVVASFCVVFTVSYLLYRLLFRTEAP</sequence>
<keyword evidence="1" id="KW-1133">Transmembrane helix</keyword>
<dbReference type="SUPFAM" id="SSF48317">
    <property type="entry name" value="Acid phosphatase/Vanadium-dependent haloperoxidase"/>
    <property type="match status" value="1"/>
</dbReference>
<feature type="transmembrane region" description="Helical" evidence="1">
    <location>
        <begin position="87"/>
        <end position="107"/>
    </location>
</feature>
<dbReference type="SMART" id="SM00014">
    <property type="entry name" value="acidPPc"/>
    <property type="match status" value="1"/>
</dbReference>
<feature type="domain" description="Phosphatidic acid phosphatase type 2/haloperoxidase" evidence="2">
    <location>
        <begin position="91"/>
        <end position="210"/>
    </location>
</feature>
<gene>
    <name evidence="3" type="ORF">ENS29_17695</name>
</gene>
<accession>A0A7C4W2V3</accession>
<dbReference type="AlphaFoldDB" id="A0A7C4W2V3"/>
<keyword evidence="1" id="KW-0812">Transmembrane</keyword>
<dbReference type="InterPro" id="IPR000326">
    <property type="entry name" value="PAP2/HPO"/>
</dbReference>
<keyword evidence="1" id="KW-0472">Membrane</keyword>
<dbReference type="InterPro" id="IPR036938">
    <property type="entry name" value="PAP2/HPO_sf"/>
</dbReference>
<reference evidence="3" key="1">
    <citation type="journal article" date="2020" name="mSystems">
        <title>Genome- and Community-Level Interaction Insights into Carbon Utilization and Element Cycling Functions of Hydrothermarchaeota in Hydrothermal Sediment.</title>
        <authorList>
            <person name="Zhou Z."/>
            <person name="Liu Y."/>
            <person name="Xu W."/>
            <person name="Pan J."/>
            <person name="Luo Z.H."/>
            <person name="Li M."/>
        </authorList>
    </citation>
    <scope>NUCLEOTIDE SEQUENCE [LARGE SCALE GENOMIC DNA]</scope>
    <source>
        <strain evidence="3">SpSt-477</strain>
    </source>
</reference>
<feature type="transmembrane region" description="Helical" evidence="1">
    <location>
        <begin position="50"/>
        <end position="75"/>
    </location>
</feature>
<feature type="transmembrane region" description="Helical" evidence="1">
    <location>
        <begin position="195"/>
        <end position="214"/>
    </location>
</feature>
<protein>
    <submittedName>
        <fullName evidence="3">Phosphatase PAP2 family protein</fullName>
    </submittedName>
</protein>
<evidence type="ECO:0000313" key="3">
    <source>
        <dbReference type="EMBL" id="HGU34656.1"/>
    </source>
</evidence>
<name>A0A7C4W2V3_9BACT</name>
<organism evidence="3">
    <name type="scientific">Desulfatirhabdium butyrativorans</name>
    <dbReference type="NCBI Taxonomy" id="340467"/>
    <lineage>
        <taxon>Bacteria</taxon>
        <taxon>Pseudomonadati</taxon>
        <taxon>Thermodesulfobacteriota</taxon>
        <taxon>Desulfobacteria</taxon>
        <taxon>Desulfobacterales</taxon>
        <taxon>Desulfatirhabdiaceae</taxon>
        <taxon>Desulfatirhabdium</taxon>
    </lineage>
</organism>
<evidence type="ECO:0000256" key="1">
    <source>
        <dbReference type="SAM" id="Phobius"/>
    </source>
</evidence>
<dbReference type="EMBL" id="DSUH01000400">
    <property type="protein sequence ID" value="HGU34656.1"/>
    <property type="molecule type" value="Genomic_DNA"/>
</dbReference>
<proteinExistence type="predicted"/>